<dbReference type="STRING" id="4113.M1C7T5"/>
<dbReference type="eggNOG" id="ENOG502QQJ5">
    <property type="taxonomic scope" value="Eukaryota"/>
</dbReference>
<reference evidence="1" key="2">
    <citation type="submission" date="2015-06" db="UniProtKB">
        <authorList>
            <consortium name="EnsemblPlants"/>
        </authorList>
    </citation>
    <scope>IDENTIFICATION</scope>
    <source>
        <strain evidence="1">DM1-3 516 R44</strain>
    </source>
</reference>
<accession>M1C7T5</accession>
<dbReference type="AlphaFoldDB" id="M1C7T5"/>
<evidence type="ECO:0000313" key="2">
    <source>
        <dbReference type="Proteomes" id="UP000011115"/>
    </source>
</evidence>
<sequence>MERKESADGMNLPLNDIDAIEDLGVESELGAPQDFNSWFNFDVDGLAEENCDGLEIPMDDLSELNMF</sequence>
<dbReference type="InParanoid" id="M1C7T5"/>
<dbReference type="HOGENOM" id="CLU_2817412_0_0_1"/>
<dbReference type="Gramene" id="PGSC0003DMT400061626">
    <property type="protein sequence ID" value="PGSC0003DMT400061626"/>
    <property type="gene ID" value="PGSC0003DMG400023989"/>
</dbReference>
<dbReference type="PANTHER" id="PTHR31115">
    <property type="entry name" value="OS05G0107300 PROTEIN"/>
    <property type="match status" value="1"/>
</dbReference>
<name>M1C7T5_SOLTU</name>
<dbReference type="PaxDb" id="4113-PGSC0003DMT400061626"/>
<evidence type="ECO:0000313" key="1">
    <source>
        <dbReference type="EnsemblPlants" id="PGSC0003DMT400061626"/>
    </source>
</evidence>
<dbReference type="Proteomes" id="UP000011115">
    <property type="component" value="Unassembled WGS sequence"/>
</dbReference>
<protein>
    <submittedName>
        <fullName evidence="1">Uncharacterized protein</fullName>
    </submittedName>
</protein>
<dbReference type="PANTHER" id="PTHR31115:SF2">
    <property type="entry name" value="OS05G0107300 PROTEIN"/>
    <property type="match status" value="1"/>
</dbReference>
<proteinExistence type="predicted"/>
<organism evidence="1 2">
    <name type="scientific">Solanum tuberosum</name>
    <name type="common">Potato</name>
    <dbReference type="NCBI Taxonomy" id="4113"/>
    <lineage>
        <taxon>Eukaryota</taxon>
        <taxon>Viridiplantae</taxon>
        <taxon>Streptophyta</taxon>
        <taxon>Embryophyta</taxon>
        <taxon>Tracheophyta</taxon>
        <taxon>Spermatophyta</taxon>
        <taxon>Magnoliopsida</taxon>
        <taxon>eudicotyledons</taxon>
        <taxon>Gunneridae</taxon>
        <taxon>Pentapetalae</taxon>
        <taxon>asterids</taxon>
        <taxon>lamiids</taxon>
        <taxon>Solanales</taxon>
        <taxon>Solanaceae</taxon>
        <taxon>Solanoideae</taxon>
        <taxon>Solaneae</taxon>
        <taxon>Solanum</taxon>
    </lineage>
</organism>
<keyword evidence="2" id="KW-1185">Reference proteome</keyword>
<reference evidence="2" key="1">
    <citation type="journal article" date="2011" name="Nature">
        <title>Genome sequence and analysis of the tuber crop potato.</title>
        <authorList>
            <consortium name="The Potato Genome Sequencing Consortium"/>
        </authorList>
    </citation>
    <scope>NUCLEOTIDE SEQUENCE [LARGE SCALE GENOMIC DNA]</scope>
    <source>
        <strain evidence="2">cv. DM1-3 516 R44</strain>
    </source>
</reference>
<dbReference type="EnsemblPlants" id="PGSC0003DMT400061626">
    <property type="protein sequence ID" value="PGSC0003DMT400061626"/>
    <property type="gene ID" value="PGSC0003DMG400023989"/>
</dbReference>